<protein>
    <recommendedName>
        <fullName evidence="8">Peptidase A1 domain-containing protein</fullName>
    </recommendedName>
</protein>
<dbReference type="Pfam" id="PF14543">
    <property type="entry name" value="TAXi_N"/>
    <property type="match status" value="1"/>
</dbReference>
<evidence type="ECO:0000256" key="7">
    <source>
        <dbReference type="SAM" id="Phobius"/>
    </source>
</evidence>
<evidence type="ECO:0000256" key="3">
    <source>
        <dbReference type="ARBA" id="ARBA00022801"/>
    </source>
</evidence>
<dbReference type="SUPFAM" id="SSF50630">
    <property type="entry name" value="Acid proteases"/>
    <property type="match status" value="1"/>
</dbReference>
<dbReference type="InterPro" id="IPR034161">
    <property type="entry name" value="Pepsin-like_plant"/>
</dbReference>
<dbReference type="Pfam" id="PF14541">
    <property type="entry name" value="TAXi_C"/>
    <property type="match status" value="1"/>
</dbReference>
<feature type="active site" evidence="5">
    <location>
        <position position="237"/>
    </location>
</feature>
<accession>A0AAW1SDT6</accession>
<keyword evidence="10" id="KW-1185">Reference proteome</keyword>
<reference evidence="9 10" key="1">
    <citation type="journal article" date="2024" name="Nat. Commun.">
        <title>Phylogenomics reveals the evolutionary origins of lichenization in chlorophyte algae.</title>
        <authorList>
            <person name="Puginier C."/>
            <person name="Libourel C."/>
            <person name="Otte J."/>
            <person name="Skaloud P."/>
            <person name="Haon M."/>
            <person name="Grisel S."/>
            <person name="Petersen M."/>
            <person name="Berrin J.G."/>
            <person name="Delaux P.M."/>
            <person name="Dal Grande F."/>
            <person name="Keller J."/>
        </authorList>
    </citation>
    <scope>NUCLEOTIDE SEQUENCE [LARGE SCALE GENOMIC DNA]</scope>
    <source>
        <strain evidence="9 10">SAG 245.80</strain>
    </source>
</reference>
<evidence type="ECO:0000259" key="8">
    <source>
        <dbReference type="PROSITE" id="PS51767"/>
    </source>
</evidence>
<dbReference type="PANTHER" id="PTHR13683:SF817">
    <property type="entry name" value="OS07G0592200 PROTEIN"/>
    <property type="match status" value="1"/>
</dbReference>
<feature type="transmembrane region" description="Helical" evidence="7">
    <location>
        <begin position="638"/>
        <end position="668"/>
    </location>
</feature>
<dbReference type="InterPro" id="IPR032861">
    <property type="entry name" value="TAXi_N"/>
</dbReference>
<dbReference type="Pfam" id="PF02517">
    <property type="entry name" value="Rce1-like"/>
    <property type="match status" value="1"/>
</dbReference>
<dbReference type="PROSITE" id="PS51767">
    <property type="entry name" value="PEPTIDASE_A1"/>
    <property type="match status" value="1"/>
</dbReference>
<dbReference type="GO" id="GO:0006508">
    <property type="term" value="P:proteolysis"/>
    <property type="evidence" value="ECO:0007669"/>
    <property type="project" value="UniProtKB-KW"/>
</dbReference>
<dbReference type="Gene3D" id="2.40.70.10">
    <property type="entry name" value="Acid Proteases"/>
    <property type="match status" value="2"/>
</dbReference>
<dbReference type="InterPro" id="IPR021109">
    <property type="entry name" value="Peptidase_aspartic_dom_sf"/>
</dbReference>
<evidence type="ECO:0000313" key="9">
    <source>
        <dbReference type="EMBL" id="KAK9843714.1"/>
    </source>
</evidence>
<dbReference type="PRINTS" id="PR00792">
    <property type="entry name" value="PEPSIN"/>
</dbReference>
<feature type="transmembrane region" description="Helical" evidence="7">
    <location>
        <begin position="582"/>
        <end position="601"/>
    </location>
</feature>
<evidence type="ECO:0000313" key="10">
    <source>
        <dbReference type="Proteomes" id="UP001445335"/>
    </source>
</evidence>
<evidence type="ECO:0000256" key="6">
    <source>
        <dbReference type="RuleBase" id="RU000454"/>
    </source>
</evidence>
<comment type="caution">
    <text evidence="9">The sequence shown here is derived from an EMBL/GenBank/DDBJ whole genome shotgun (WGS) entry which is preliminary data.</text>
</comment>
<evidence type="ECO:0000256" key="5">
    <source>
        <dbReference type="PIRSR" id="PIRSR601461-1"/>
    </source>
</evidence>
<feature type="transmembrane region" description="Helical" evidence="7">
    <location>
        <begin position="541"/>
        <end position="562"/>
    </location>
</feature>
<dbReference type="PANTHER" id="PTHR13683">
    <property type="entry name" value="ASPARTYL PROTEASES"/>
    <property type="match status" value="1"/>
</dbReference>
<evidence type="ECO:0000256" key="4">
    <source>
        <dbReference type="ARBA" id="ARBA00023180"/>
    </source>
</evidence>
<keyword evidence="3 6" id="KW-0378">Hydrolase</keyword>
<proteinExistence type="inferred from homology"/>
<name>A0AAW1SDT6_9CHLO</name>
<dbReference type="AlphaFoldDB" id="A0AAW1SDT6"/>
<dbReference type="InterPro" id="IPR033121">
    <property type="entry name" value="PEPTIDASE_A1"/>
</dbReference>
<evidence type="ECO:0000256" key="1">
    <source>
        <dbReference type="ARBA" id="ARBA00007447"/>
    </source>
</evidence>
<sequence length="678" mass="69853">MPLHGAVKDYGYFYATLLLGTPQRQFAVIVDTGSTITYVPCASCGKNCGPHHKDLAFDPASSTTSQLVPCGSEKCLCGRPACGCSDKHECTYQRTYAEQSSSAGLLVADQLQVGNGSVEVVFGCETKETGEIYNQEADGILGLGNSEVSLVNQLASNGNIDDVFALCFGSVEGDGALMLGDADVAGRFNVALQYTPLLANPAHPHYYSVALEALVVGGDKLDVKPATYEVGYGTVLDSGTTFTYLPSDAFVSFREAVTRFALAHGLHVTKGPDPKFPDVCFGGGPHADRGAALAADMEHVFPVLELQFAQNTHLRTGPLNYLFMHTGEAGAYCLGVFDNGAAGTLLGGISFRNVLVQYDRRARRVGMGQAACQDIGAAHAPCPSASAGAGAGHEFIEQPSLPSKSRCKEPSLSDQASRSQAGALTAAAAAHPGRMVVLAFAGVALVALLAGAAATQVASCSTPAKEGEAALLEPKEPPRKAGWQTHTLVGRIGTPGTLQRRLYRQLVWFCPPTLAKLLHGQGVQQPPPWLRYDITAGAIRAGLAGAAAALVCVALASGLAGAPARNTPEVAELIQQQDSGSGLALALASLVLAPAVEELLFRGFLLPCLAARMPLPAAVLLSGGAFAGSHLAPPQDAALLLVLGCTLGCVAAASGGSLAAVTLAHALYNAAVLAGALL</sequence>
<dbReference type="InterPro" id="IPR032799">
    <property type="entry name" value="TAXi_C"/>
</dbReference>
<dbReference type="Proteomes" id="UP001445335">
    <property type="component" value="Unassembled WGS sequence"/>
</dbReference>
<keyword evidence="4" id="KW-0325">Glycoprotein</keyword>
<evidence type="ECO:0000256" key="2">
    <source>
        <dbReference type="ARBA" id="ARBA00022750"/>
    </source>
</evidence>
<dbReference type="GO" id="GO:0004190">
    <property type="term" value="F:aspartic-type endopeptidase activity"/>
    <property type="evidence" value="ECO:0007669"/>
    <property type="project" value="UniProtKB-KW"/>
</dbReference>
<keyword evidence="7" id="KW-1133">Transmembrane helix</keyword>
<keyword evidence="7" id="KW-0472">Membrane</keyword>
<dbReference type="InterPro" id="IPR001461">
    <property type="entry name" value="Aspartic_peptidase_A1"/>
</dbReference>
<gene>
    <name evidence="9" type="ORF">WJX81_003429</name>
</gene>
<dbReference type="GO" id="GO:0080120">
    <property type="term" value="P:CAAX-box protein maturation"/>
    <property type="evidence" value="ECO:0007669"/>
    <property type="project" value="UniProtKB-ARBA"/>
</dbReference>
<dbReference type="CDD" id="cd05476">
    <property type="entry name" value="pepsin_A_like_plant"/>
    <property type="match status" value="1"/>
</dbReference>
<dbReference type="PROSITE" id="PS00141">
    <property type="entry name" value="ASP_PROTEASE"/>
    <property type="match status" value="1"/>
</dbReference>
<dbReference type="InterPro" id="IPR003675">
    <property type="entry name" value="Rce1/LyrA-like_dom"/>
</dbReference>
<keyword evidence="6" id="KW-0645">Protease</keyword>
<feature type="domain" description="Peptidase A1" evidence="8">
    <location>
        <begin position="13"/>
        <end position="368"/>
    </location>
</feature>
<feature type="transmembrane region" description="Helical" evidence="7">
    <location>
        <begin position="613"/>
        <end position="632"/>
    </location>
</feature>
<dbReference type="EMBL" id="JALJOU010000005">
    <property type="protein sequence ID" value="KAK9843714.1"/>
    <property type="molecule type" value="Genomic_DNA"/>
</dbReference>
<feature type="active site" evidence="5">
    <location>
        <position position="31"/>
    </location>
</feature>
<feature type="transmembrane region" description="Helical" evidence="7">
    <location>
        <begin position="435"/>
        <end position="455"/>
    </location>
</feature>
<comment type="similarity">
    <text evidence="1 6">Belongs to the peptidase A1 family.</text>
</comment>
<keyword evidence="2 6" id="KW-0064">Aspartyl protease</keyword>
<organism evidence="9 10">
    <name type="scientific">Elliptochloris bilobata</name>
    <dbReference type="NCBI Taxonomy" id="381761"/>
    <lineage>
        <taxon>Eukaryota</taxon>
        <taxon>Viridiplantae</taxon>
        <taxon>Chlorophyta</taxon>
        <taxon>core chlorophytes</taxon>
        <taxon>Trebouxiophyceae</taxon>
        <taxon>Trebouxiophyceae incertae sedis</taxon>
        <taxon>Elliptochloris clade</taxon>
        <taxon>Elliptochloris</taxon>
    </lineage>
</organism>
<dbReference type="InterPro" id="IPR001969">
    <property type="entry name" value="Aspartic_peptidase_AS"/>
</dbReference>
<keyword evidence="7" id="KW-0812">Transmembrane</keyword>